<dbReference type="PROSITE" id="PS51762">
    <property type="entry name" value="GH16_2"/>
    <property type="match status" value="1"/>
</dbReference>
<dbReference type="Gene3D" id="2.60.120.200">
    <property type="match status" value="1"/>
</dbReference>
<feature type="region of interest" description="Disordered" evidence="4">
    <location>
        <begin position="568"/>
        <end position="597"/>
    </location>
</feature>
<dbReference type="InterPro" id="IPR050546">
    <property type="entry name" value="Glycosyl_Hydrlase_16"/>
</dbReference>
<evidence type="ECO:0000313" key="7">
    <source>
        <dbReference type="Proteomes" id="UP000000547"/>
    </source>
</evidence>
<reference evidence="6" key="1">
    <citation type="journal article" date="2005" name="Proc. Natl. Acad. Sci. U.S.A.">
        <title>The psychrophilic lifestyle as revealed by the genome sequence of Colwellia psychrerythraea 34H through genomic and proteomic analyses.</title>
        <authorList>
            <person name="Methe B.A."/>
            <person name="Nelson K.E."/>
            <person name="Deming J.W."/>
            <person name="Momen B."/>
            <person name="Melamud E."/>
            <person name="Zhang X."/>
            <person name="Moult J."/>
            <person name="Madupu R."/>
            <person name="Nelson W.C."/>
            <person name="Dodson R.J."/>
            <person name="Brinkac L.M."/>
            <person name="Daugherty S.C."/>
            <person name="Durkin A.S."/>
            <person name="DeBoy R.T."/>
            <person name="Kolonay J.F."/>
            <person name="Sullivan S.A."/>
            <person name="Zhou L."/>
            <person name="Davidsen T.M."/>
            <person name="Wu M."/>
            <person name="Huston A.L."/>
            <person name="Lewis M."/>
            <person name="Weaver B."/>
            <person name="Weidman J.F."/>
            <person name="Khouri H."/>
            <person name="Utterback T.R."/>
            <person name="Feldblyum T.V."/>
            <person name="Fraser C.M."/>
        </authorList>
    </citation>
    <scope>NUCLEOTIDE SEQUENCE [LARGE SCALE GENOMIC DNA]</scope>
    <source>
        <strain evidence="6">34H</strain>
    </source>
</reference>
<dbReference type="SUPFAM" id="SSF49785">
    <property type="entry name" value="Galactose-binding domain-like"/>
    <property type="match status" value="3"/>
</dbReference>
<dbReference type="PANTHER" id="PTHR10963:SF55">
    <property type="entry name" value="GLYCOSIDE HYDROLASE FAMILY 16 PROTEIN"/>
    <property type="match status" value="1"/>
</dbReference>
<dbReference type="InterPro" id="IPR000757">
    <property type="entry name" value="Beta-glucanase-like"/>
</dbReference>
<dbReference type="Gene3D" id="2.60.120.430">
    <property type="entry name" value="Galactose-binding lectin"/>
    <property type="match status" value="2"/>
</dbReference>
<feature type="region of interest" description="Disordered" evidence="4">
    <location>
        <begin position="1228"/>
        <end position="1260"/>
    </location>
</feature>
<keyword evidence="2 6" id="KW-0378">Hydrolase</keyword>
<evidence type="ECO:0000256" key="3">
    <source>
        <dbReference type="SAM" id="Coils"/>
    </source>
</evidence>
<dbReference type="InterPro" id="IPR028974">
    <property type="entry name" value="TSP_type-3_rpt"/>
</dbReference>
<dbReference type="Gene3D" id="2.60.120.260">
    <property type="entry name" value="Galactose-binding domain-like"/>
    <property type="match status" value="2"/>
</dbReference>
<feature type="coiled-coil region" evidence="3">
    <location>
        <begin position="41"/>
        <end position="129"/>
    </location>
</feature>
<evidence type="ECO:0000256" key="1">
    <source>
        <dbReference type="ARBA" id="ARBA00006865"/>
    </source>
</evidence>
<sequence>MFAVAPQSLAMPNTVGSVQSNIGTDNTQKISSVDKKNEKIIKKANKQIRRSEKEINKLEKMIVKEEGKIAKYEEKIEKQEEKIAKAKGKNKENKIAKAMNEIEKSNRKIERSIEKITQALSKIESEKEKISVAKAIIEDLNTPVLQDSDNDGVVDDFDSCPNTFAETLVDANGCSLGQLDSDNDGVNDDIDQCPDTAVDAVVDTNGCLSIPPTSDNGLPIINFEVGGTGESFSWNVFENVDNPAVQFVTNPESSGVNSSTTVAMFTARVDGAPWAGAETAHGNIGPITLDATNSIIKIMVYKTVISDVGLKLAIANGGAQPEIKVANTLINEWEELTFDFSGNIGLFESINVDQIIVFPDFNLAGRAQENVVYFDNITFNGNGADTGGGDTGTGGDGDTSGTIETITFEASGTGTAYSWNVFENLDNPAVEIVTNPDATGTNTSTSVAKFIARQGSAPWAGAESAHGDFGPLTLDASNSIVKIMVYKTVISDVGLKFSIASGGAQGEIKVANTLVNQWEELTFDFSGNIGAVESINIDQIIVFPDFDFARSQENVVYFDNISFSDGTGGGDTGTGGGDNGTGGGDTGTDGGDTGTEGELLTNSSFDNGTEGWSGGTVIVEGDNNIFTADVAAPGNPWDVNLSQVMTLVPDATYVLSFKAKASVARTIIAGLGLAHDPWTNTTETATLSTQWQSFTYTLTTSGFGDDNSRALFDMGSEAGTVYLDDISVILQNSDGGDTGTDGTAPSEDWSMVWNDEFDGSDIDLSKWEHEVNCSGGGNNEKQCYTSNPENSFVENGALKIVAKPESGQALPYSSARLRTKYKGDWKYGRVEVRAKPPRGQGSFPAIWMLPTEDVYGGWPHSGEIDIFESVNLKTINNQGIEEAGVHGNLWYGRSWPNQSNSGAHFSLPGEANPADGFHIYAIEWEEGEIRWYVDGYLYQTQLRSQVNIDSDGDANGLLHRGWFADYENEFHWDNSPFNQDFHLILNFAVGGSWSENVNNGGIDASAFNADNAFEFDYVRVYECSVDPITGQGCASVRDGYLDPISEGGSLVDGDAPTPIKPSTGEAIDLVVFDNANNESWPAWSSNEETTFAVVTDDVDHDQVVEFSMGAAPAVVGFNTSQADIPVAYDGSPMLNNGWLEFDMKLVTPPNNANANWNLKVEQGGTTTEALIQISTPTAEWQHYAISLNDLSNAGLELNGIDVIMIFPDWAQGEGAVFRVDNITILQGENTGGDSGSGGDTGDGDSGPVAGEEILSNGSFDNGTEGWIGAVAVNTEGDNTFYQADIAVAGNPWDVNLSQIMTLIPGETYVLSFKAKASIARSMIAGLGLNSDPWTNVTETVALTTEWQTYNYVFTIAGFGDDNSRVLFDLGAEAGSVYIDDVSVSIQANTDGNTGGGDTGGQVVDDEFVIISSTDDTDVSLTPDTIGEWSTGTVIQADVTFDGLMGWELTSSANSPEQGNWGTVLAFQNGILGDFSLFNRVELTLATSGGYDGGFKVAISANGVSKEISLPLDQSIATWQTISIDAADIPLNLSSIDWIAVYGIGGQTGVSTINVTDFSLIKNEAIAFDSETNDDFVFISSDADITSDLIVDDDNNSAAGNIIFGEWSTGTAISEINYSGLDAIQLTAGGGWGAVLALQGDISDGVNVDNYDVDMANYTNIKFKVASQGTFERYALSIVSKVGANETAQEVSFSLANPADWNSIDIDLAQYGVNLSTVNQMAVFGVYAGGSASQKIYITDMVLYDTGKVTPAKESSDDKFVFFSSSGESSDMIFDGDDSAHNGNTTISEWSTGTTLTSDVVYNGLNAFELTKGAGWGAVLALMGDTYGGVQEYKLDVAKYSTINFKIAAQGAFSAYFIDFIVDGAEFKVPVTVNSNWTEVSINVADIPLNLSKITQIAIFGEGGGVGNKIYITDLNISK</sequence>
<dbReference type="CDD" id="cd08023">
    <property type="entry name" value="GH16_laminarinase_like"/>
    <property type="match status" value="1"/>
</dbReference>
<feature type="domain" description="GH16" evidence="5">
    <location>
        <begin position="676"/>
        <end position="1026"/>
    </location>
</feature>
<dbReference type="KEGG" id="cps:CPS_3716"/>
<evidence type="ECO:0000256" key="4">
    <source>
        <dbReference type="SAM" id="MobiDB-lite"/>
    </source>
</evidence>
<dbReference type="HOGENOM" id="CLU_229688_0_0_6"/>
<dbReference type="GO" id="GO:0004553">
    <property type="term" value="F:hydrolase activity, hydrolyzing O-glycosyl compounds"/>
    <property type="evidence" value="ECO:0007669"/>
    <property type="project" value="InterPro"/>
</dbReference>
<dbReference type="InterPro" id="IPR008979">
    <property type="entry name" value="Galactose-bd-like_sf"/>
</dbReference>
<accession>Q47XT7</accession>
<proteinExistence type="inferred from homology"/>
<dbReference type="CAZy" id="CBM4">
    <property type="family name" value="Carbohydrate-Binding Module Family 4"/>
</dbReference>
<feature type="compositionally biased region" description="Gly residues" evidence="4">
    <location>
        <begin position="1229"/>
        <end position="1244"/>
    </location>
</feature>
<dbReference type="CAZy" id="GH16">
    <property type="family name" value="Glycoside Hydrolase Family 16"/>
</dbReference>
<evidence type="ECO:0000259" key="5">
    <source>
        <dbReference type="PROSITE" id="PS51762"/>
    </source>
</evidence>
<organism evidence="6 7">
    <name type="scientific">Colwellia psychrerythraea (strain 34H / ATCC BAA-681)</name>
    <name type="common">Vibrio psychroerythus</name>
    <dbReference type="NCBI Taxonomy" id="167879"/>
    <lineage>
        <taxon>Bacteria</taxon>
        <taxon>Pseudomonadati</taxon>
        <taxon>Pseudomonadota</taxon>
        <taxon>Gammaproteobacteria</taxon>
        <taxon>Alteromonadales</taxon>
        <taxon>Colwelliaceae</taxon>
        <taxon>Colwellia</taxon>
    </lineage>
</organism>
<dbReference type="PANTHER" id="PTHR10963">
    <property type="entry name" value="GLYCOSYL HYDROLASE-RELATED"/>
    <property type="match status" value="1"/>
</dbReference>
<evidence type="ECO:0000256" key="2">
    <source>
        <dbReference type="ARBA" id="ARBA00022801"/>
    </source>
</evidence>
<evidence type="ECO:0000313" key="6">
    <source>
        <dbReference type="EMBL" id="AAZ27784.1"/>
    </source>
</evidence>
<comment type="similarity">
    <text evidence="1">Belongs to the glycosyl hydrolase 16 family.</text>
</comment>
<dbReference type="STRING" id="167879.CPS_3716"/>
<dbReference type="InterPro" id="IPR013320">
    <property type="entry name" value="ConA-like_dom_sf"/>
</dbReference>
<keyword evidence="3" id="KW-0175">Coiled coil</keyword>
<name>Q47XT7_COLP3</name>
<dbReference type="InterPro" id="IPR003305">
    <property type="entry name" value="CenC_carb-bd"/>
</dbReference>
<feature type="compositionally biased region" description="Gly residues" evidence="4">
    <location>
        <begin position="568"/>
        <end position="594"/>
    </location>
</feature>
<dbReference type="Pfam" id="PF02018">
    <property type="entry name" value="CBM_4_9"/>
    <property type="match status" value="2"/>
</dbReference>
<dbReference type="EMBL" id="CP000083">
    <property type="protein sequence ID" value="AAZ27784.1"/>
    <property type="molecule type" value="Genomic_DNA"/>
</dbReference>
<dbReference type="SUPFAM" id="SSF49899">
    <property type="entry name" value="Concanavalin A-like lectins/glucanases"/>
    <property type="match status" value="1"/>
</dbReference>
<dbReference type="Proteomes" id="UP000000547">
    <property type="component" value="Chromosome"/>
</dbReference>
<gene>
    <name evidence="6" type="ordered locus">CPS_3716</name>
</gene>
<dbReference type="Gene3D" id="4.10.1080.10">
    <property type="entry name" value="TSP type-3 repeat"/>
    <property type="match status" value="1"/>
</dbReference>
<dbReference type="SUPFAM" id="SSF103647">
    <property type="entry name" value="TSP type-3 repeat"/>
    <property type="match status" value="1"/>
</dbReference>
<dbReference type="GO" id="GO:0005509">
    <property type="term" value="F:calcium ion binding"/>
    <property type="evidence" value="ECO:0007669"/>
    <property type="project" value="InterPro"/>
</dbReference>
<dbReference type="Pfam" id="PF00722">
    <property type="entry name" value="Glyco_hydro_16"/>
    <property type="match status" value="1"/>
</dbReference>
<dbReference type="GO" id="GO:0005975">
    <property type="term" value="P:carbohydrate metabolic process"/>
    <property type="evidence" value="ECO:0007669"/>
    <property type="project" value="InterPro"/>
</dbReference>
<protein>
    <submittedName>
        <fullName evidence="6">Glycosyl hydrolase, family 16</fullName>
    </submittedName>
</protein>